<feature type="signal peptide" evidence="1">
    <location>
        <begin position="1"/>
        <end position="21"/>
    </location>
</feature>
<accession>A0ABT0Q4L2</accession>
<proteinExistence type="predicted"/>
<reference evidence="2" key="1">
    <citation type="submission" date="2022-05" db="EMBL/GenBank/DDBJ databases">
        <authorList>
            <person name="Park J.-S."/>
        </authorList>
    </citation>
    <scope>NUCLEOTIDE SEQUENCE</scope>
    <source>
        <strain evidence="2">2012CJ41-6</strain>
    </source>
</reference>
<gene>
    <name evidence="2" type="ORF">M3P21_14805</name>
</gene>
<evidence type="ECO:0000256" key="1">
    <source>
        <dbReference type="SAM" id="SignalP"/>
    </source>
</evidence>
<dbReference type="Proteomes" id="UP001203880">
    <property type="component" value="Unassembled WGS sequence"/>
</dbReference>
<keyword evidence="3" id="KW-1185">Reference proteome</keyword>
<keyword evidence="1" id="KW-0732">Signal</keyword>
<dbReference type="RefSeq" id="WP_249711000.1">
    <property type="nucleotide sequence ID" value="NZ_JAMFMB010000018.1"/>
</dbReference>
<comment type="caution">
    <text evidence="2">The sequence shown here is derived from an EMBL/GenBank/DDBJ whole genome shotgun (WGS) entry which is preliminary data.</text>
</comment>
<feature type="chain" id="PRO_5045524793" evidence="1">
    <location>
        <begin position="22"/>
        <end position="230"/>
    </location>
</feature>
<sequence length="230" mass="25811">MKHIATLLLLSVLFFPGCAKKADWHQKLVLYLDTPTGPMTASSVIRVDFTGARAWMQQMDSNHTDLTGEAVVADLGGRYLFALIEEGAGKLIWLILSNENEDVGGFKESIRRVERQAEPLEVPRKLWPQMVTFGDIHDPKTVQLVDPHDLAASFGPGYAIRRLTIQVTEEPVTQGRVEAVLSASFFRTIAKNMKAALRRASEARKRGENEPYFRTLASEITRNEFIRGNK</sequence>
<organism evidence="2 3">
    <name type="scientific">Ruegeria spongiae</name>
    <dbReference type="NCBI Taxonomy" id="2942209"/>
    <lineage>
        <taxon>Bacteria</taxon>
        <taxon>Pseudomonadati</taxon>
        <taxon>Pseudomonadota</taxon>
        <taxon>Alphaproteobacteria</taxon>
        <taxon>Rhodobacterales</taxon>
        <taxon>Roseobacteraceae</taxon>
        <taxon>Ruegeria</taxon>
    </lineage>
</organism>
<dbReference type="EMBL" id="JAMFMB010000018">
    <property type="protein sequence ID" value="MCL6284804.1"/>
    <property type="molecule type" value="Genomic_DNA"/>
</dbReference>
<protein>
    <submittedName>
        <fullName evidence="2">Uncharacterized protein</fullName>
    </submittedName>
</protein>
<evidence type="ECO:0000313" key="2">
    <source>
        <dbReference type="EMBL" id="MCL6284804.1"/>
    </source>
</evidence>
<evidence type="ECO:0000313" key="3">
    <source>
        <dbReference type="Proteomes" id="UP001203880"/>
    </source>
</evidence>
<name>A0ABT0Q4L2_9RHOB</name>